<dbReference type="PANTHER" id="PTHR30532">
    <property type="entry name" value="IRON III DICITRATE-BINDING PERIPLASMIC PROTEIN"/>
    <property type="match status" value="1"/>
</dbReference>
<evidence type="ECO:0000256" key="2">
    <source>
        <dbReference type="ARBA" id="ARBA00008814"/>
    </source>
</evidence>
<proteinExistence type="inferred from homology"/>
<dbReference type="InterPro" id="IPR051313">
    <property type="entry name" value="Bact_iron-sidero_bind"/>
</dbReference>
<accession>G5JTF5</accession>
<feature type="chain" id="PRO_5039394216" evidence="5">
    <location>
        <begin position="20"/>
        <end position="309"/>
    </location>
</feature>
<reference evidence="7" key="1">
    <citation type="submission" date="2011-07" db="EMBL/GenBank/DDBJ databases">
        <authorList>
            <person name="Stanhope M.J."/>
            <person name="Durkin A.S."/>
            <person name="Hostetler J."/>
            <person name="Kim M."/>
            <person name="Radune D."/>
            <person name="Singh I."/>
            <person name="Town C.D."/>
        </authorList>
    </citation>
    <scope>NUCLEOTIDE SEQUENCE [LARGE SCALE GENOMIC DNA]</scope>
    <source>
        <strain evidence="7">HS-6</strain>
    </source>
</reference>
<dbReference type="EMBL" id="AEUV02000002">
    <property type="protein sequence ID" value="EHI74228.1"/>
    <property type="molecule type" value="Genomic_DNA"/>
</dbReference>
<dbReference type="GO" id="GO:1901678">
    <property type="term" value="P:iron coordination entity transport"/>
    <property type="evidence" value="ECO:0007669"/>
    <property type="project" value="UniProtKB-ARBA"/>
</dbReference>
<gene>
    <name evidence="7" type="primary">fhuD</name>
    <name evidence="7" type="ORF">STRCR_2345</name>
</gene>
<dbReference type="AlphaFoldDB" id="G5JTF5"/>
<evidence type="ECO:0000313" key="8">
    <source>
        <dbReference type="Proteomes" id="UP000004322"/>
    </source>
</evidence>
<keyword evidence="3" id="KW-0813">Transport</keyword>
<evidence type="ECO:0000256" key="5">
    <source>
        <dbReference type="SAM" id="SignalP"/>
    </source>
</evidence>
<evidence type="ECO:0000259" key="6">
    <source>
        <dbReference type="PROSITE" id="PS50983"/>
    </source>
</evidence>
<dbReference type="OrthoDB" id="2241086at2"/>
<evidence type="ECO:0000256" key="4">
    <source>
        <dbReference type="ARBA" id="ARBA00022729"/>
    </source>
</evidence>
<dbReference type="Gene3D" id="3.40.50.1980">
    <property type="entry name" value="Nitrogenase molybdenum iron protein domain"/>
    <property type="match status" value="2"/>
</dbReference>
<dbReference type="InterPro" id="IPR002491">
    <property type="entry name" value="ABC_transptr_periplasmic_BD"/>
</dbReference>
<dbReference type="PANTHER" id="PTHR30532:SF26">
    <property type="entry name" value="IRON(3+)-HYDROXAMATE-BINDING PROTEIN FHUD"/>
    <property type="match status" value="1"/>
</dbReference>
<evidence type="ECO:0000256" key="1">
    <source>
        <dbReference type="ARBA" id="ARBA00004196"/>
    </source>
</evidence>
<evidence type="ECO:0000313" key="7">
    <source>
        <dbReference type="EMBL" id="EHI74228.1"/>
    </source>
</evidence>
<dbReference type="PROSITE" id="PS51257">
    <property type="entry name" value="PROKAR_LIPOPROTEIN"/>
    <property type="match status" value="1"/>
</dbReference>
<dbReference type="Proteomes" id="UP000004322">
    <property type="component" value="Unassembled WGS sequence"/>
</dbReference>
<comment type="similarity">
    <text evidence="2">Belongs to the bacterial solute-binding protein 8 family.</text>
</comment>
<dbReference type="PROSITE" id="PS50983">
    <property type="entry name" value="FE_B12_PBP"/>
    <property type="match status" value="1"/>
</dbReference>
<keyword evidence="8" id="KW-1185">Reference proteome</keyword>
<sequence>MKKIMTIFVALLATLLLVACGNKQKDSEKDSLSSMPKIEGFTYYGKVPKNPKKVVNFAYSYTGYLLELGIDVSSYSLDNEKDSPAFGDKLKNVKKLTSEDTEAIAAQKPDLIIVFSTDKNIKQLKEIAPVLVIEYGKHDYLQMLTDFGKVFDKEDKAKAWLKNWKVKTTKAKEELNAVLSKNTTFTVMDFYDKDIYLYGKNWGRGGELIYDTLGFSAPQKVRDDVFKTGYFGVSQEVLGDYIGDYALLNVSKATKNSAASLKESDVWQNIPAVQNNHILEVDEALFYFSDPMSLDKQLPAFVEAVKKAN</sequence>
<dbReference type="GO" id="GO:0030288">
    <property type="term" value="C:outer membrane-bounded periplasmic space"/>
    <property type="evidence" value="ECO:0007669"/>
    <property type="project" value="TreeGrafter"/>
</dbReference>
<organism evidence="7 8">
    <name type="scientific">Streptococcus criceti HS-6</name>
    <dbReference type="NCBI Taxonomy" id="873449"/>
    <lineage>
        <taxon>Bacteria</taxon>
        <taxon>Bacillati</taxon>
        <taxon>Bacillota</taxon>
        <taxon>Bacilli</taxon>
        <taxon>Lactobacillales</taxon>
        <taxon>Streptococcaceae</taxon>
        <taxon>Streptococcus</taxon>
    </lineage>
</organism>
<comment type="caution">
    <text evidence="7">The sequence shown here is derived from an EMBL/GenBank/DDBJ whole genome shotgun (WGS) entry which is preliminary data.</text>
</comment>
<keyword evidence="4 5" id="KW-0732">Signal</keyword>
<dbReference type="SUPFAM" id="SSF53807">
    <property type="entry name" value="Helical backbone' metal receptor"/>
    <property type="match status" value="1"/>
</dbReference>
<protein>
    <submittedName>
        <fullName evidence="7">Ferrichrome ABC transporter, ferrichrome-binding protein</fullName>
    </submittedName>
</protein>
<dbReference type="eggNOG" id="COG0614">
    <property type="taxonomic scope" value="Bacteria"/>
</dbReference>
<dbReference type="Pfam" id="PF01497">
    <property type="entry name" value="Peripla_BP_2"/>
    <property type="match status" value="1"/>
</dbReference>
<name>G5JTF5_STRCG</name>
<feature type="signal peptide" evidence="5">
    <location>
        <begin position="1"/>
        <end position="19"/>
    </location>
</feature>
<dbReference type="STRING" id="873449.STRCR_2345"/>
<evidence type="ECO:0000256" key="3">
    <source>
        <dbReference type="ARBA" id="ARBA00022448"/>
    </source>
</evidence>
<comment type="subcellular location">
    <subcellularLocation>
        <location evidence="1">Cell envelope</location>
    </subcellularLocation>
</comment>
<feature type="domain" description="Fe/B12 periplasmic-binding" evidence="6">
    <location>
        <begin position="53"/>
        <end position="309"/>
    </location>
</feature>
<dbReference type="RefSeq" id="WP_004227148.1">
    <property type="nucleotide sequence ID" value="NZ_AEUV02000002.1"/>
</dbReference>